<feature type="region of interest" description="Disordered" evidence="2">
    <location>
        <begin position="148"/>
        <end position="169"/>
    </location>
</feature>
<reference evidence="4 5" key="1">
    <citation type="submission" date="2017-03" db="EMBL/GenBank/DDBJ databases">
        <authorList>
            <person name="Afonso C.L."/>
            <person name="Miller P.J."/>
            <person name="Scott M.A."/>
            <person name="Spackman E."/>
            <person name="Goraichik I."/>
            <person name="Dimitrov K.M."/>
            <person name="Suarez D.L."/>
            <person name="Swayne D.E."/>
        </authorList>
    </citation>
    <scope>NUCLEOTIDE SEQUENCE [LARGE SCALE GENOMIC DNA]</scope>
    <source>
        <strain evidence="4 5">ATCC 9172</strain>
    </source>
</reference>
<dbReference type="InterPro" id="IPR050268">
    <property type="entry name" value="NADH-dep_flavin_reductase"/>
</dbReference>
<evidence type="ECO:0000256" key="2">
    <source>
        <dbReference type="SAM" id="MobiDB-lite"/>
    </source>
</evidence>
<dbReference type="Gene3D" id="2.30.110.10">
    <property type="entry name" value="Electron Transport, Fmn-binding Protein, Chain A"/>
    <property type="match status" value="1"/>
</dbReference>
<evidence type="ECO:0000313" key="4">
    <source>
        <dbReference type="EMBL" id="SMX97026.1"/>
    </source>
</evidence>
<dbReference type="GO" id="GO:0042602">
    <property type="term" value="F:riboflavin reductase (NADPH) activity"/>
    <property type="evidence" value="ECO:0007669"/>
    <property type="project" value="TreeGrafter"/>
</dbReference>
<dbReference type="GO" id="GO:0010181">
    <property type="term" value="F:FMN binding"/>
    <property type="evidence" value="ECO:0007669"/>
    <property type="project" value="InterPro"/>
</dbReference>
<organism evidence="4 5">
    <name type="scientific">Brevibacterium linens ATCC 9172</name>
    <dbReference type="NCBI Taxonomy" id="1255617"/>
    <lineage>
        <taxon>Bacteria</taxon>
        <taxon>Bacillati</taxon>
        <taxon>Actinomycetota</taxon>
        <taxon>Actinomycetes</taxon>
        <taxon>Micrococcales</taxon>
        <taxon>Brevibacteriaceae</taxon>
        <taxon>Brevibacterium</taxon>
    </lineage>
</organism>
<dbReference type="PANTHER" id="PTHR30466:SF15">
    <property type="entry name" value="POSSIBLE OXIDOREDUCTASE"/>
    <property type="match status" value="1"/>
</dbReference>
<protein>
    <submittedName>
        <fullName evidence="4">NADH-FMN oxidoreductase RutF, flavin reductase (DIM6/NTAB) family</fullName>
    </submittedName>
</protein>
<gene>
    <name evidence="4" type="ORF">BLIN9172_03003</name>
</gene>
<dbReference type="SMART" id="SM00903">
    <property type="entry name" value="Flavin_Reduct"/>
    <property type="match status" value="1"/>
</dbReference>
<proteinExistence type="predicted"/>
<name>A0A2H1KBG5_BRELN</name>
<evidence type="ECO:0000313" key="5">
    <source>
        <dbReference type="Proteomes" id="UP000234641"/>
    </source>
</evidence>
<sequence>MNTSGLDDLMGSVDSPLIVVTTSAEGERAGCLVGFHSQASIDPEHYCFWLSKANHTYRVALRSERFAVHFLTDVDRESARHFGSLSGMGTDKFAGLDFTVTEDGVPLLADLPNRLIVERIAMLDDGSDHVCLTARVLATEAEGGFASLRPSQLGDLSPGHSAEERAIRP</sequence>
<dbReference type="InterPro" id="IPR012349">
    <property type="entry name" value="Split_barrel_FMN-bd"/>
</dbReference>
<dbReference type="AlphaFoldDB" id="A0A2H1KBG5"/>
<feature type="domain" description="Flavin reductase like" evidence="3">
    <location>
        <begin position="10"/>
        <end position="147"/>
    </location>
</feature>
<dbReference type="Pfam" id="PF01613">
    <property type="entry name" value="Flavin_Reduct"/>
    <property type="match status" value="1"/>
</dbReference>
<dbReference type="Proteomes" id="UP000234641">
    <property type="component" value="Unassembled WGS sequence"/>
</dbReference>
<evidence type="ECO:0000256" key="1">
    <source>
        <dbReference type="ARBA" id="ARBA00023002"/>
    </source>
</evidence>
<dbReference type="RefSeq" id="WP_101555756.1">
    <property type="nucleotide sequence ID" value="NZ_FXYY01000025.1"/>
</dbReference>
<accession>A0A2H1KBG5</accession>
<keyword evidence="1" id="KW-0560">Oxidoreductase</keyword>
<dbReference type="PANTHER" id="PTHR30466">
    <property type="entry name" value="FLAVIN REDUCTASE"/>
    <property type="match status" value="1"/>
</dbReference>
<dbReference type="InterPro" id="IPR002563">
    <property type="entry name" value="Flavin_Rdtase-like_dom"/>
</dbReference>
<evidence type="ECO:0000259" key="3">
    <source>
        <dbReference type="SMART" id="SM00903"/>
    </source>
</evidence>
<dbReference type="SUPFAM" id="SSF50475">
    <property type="entry name" value="FMN-binding split barrel"/>
    <property type="match status" value="1"/>
</dbReference>
<dbReference type="EMBL" id="FXYY01000025">
    <property type="protein sequence ID" value="SMX97026.1"/>
    <property type="molecule type" value="Genomic_DNA"/>
</dbReference>